<organism evidence="3 4">
    <name type="scientific">Euroglyphus maynei</name>
    <name type="common">Mayne's house dust mite</name>
    <dbReference type="NCBI Taxonomy" id="6958"/>
    <lineage>
        <taxon>Eukaryota</taxon>
        <taxon>Metazoa</taxon>
        <taxon>Ecdysozoa</taxon>
        <taxon>Arthropoda</taxon>
        <taxon>Chelicerata</taxon>
        <taxon>Arachnida</taxon>
        <taxon>Acari</taxon>
        <taxon>Acariformes</taxon>
        <taxon>Sarcoptiformes</taxon>
        <taxon>Astigmata</taxon>
        <taxon>Psoroptidia</taxon>
        <taxon>Analgoidea</taxon>
        <taxon>Pyroglyphidae</taxon>
        <taxon>Pyroglyphinae</taxon>
        <taxon>Euroglyphus</taxon>
    </lineage>
</organism>
<comment type="caution">
    <text evidence="3">The sequence shown here is derived from an EMBL/GenBank/DDBJ whole genome shotgun (WGS) entry which is preliminary data.</text>
</comment>
<sequence>MVRITPRALIRFQMPRQGKPMVYPYTIAAKWSHWNIAYEWKMNWTFRYTIYGMMTVAPFVWYIDSTVNSPSAKAAYKRVKQMEKEKEHEQHRWADISGRNANR</sequence>
<protein>
    <submittedName>
        <fullName evidence="3">Uncharacterized protein</fullName>
    </submittedName>
</protein>
<dbReference type="EMBL" id="MUJZ01021236">
    <property type="protein sequence ID" value="OTF79821.1"/>
    <property type="molecule type" value="Genomic_DNA"/>
</dbReference>
<keyword evidence="2" id="KW-0812">Transmembrane</keyword>
<feature type="region of interest" description="Disordered" evidence="1">
    <location>
        <begin position="84"/>
        <end position="103"/>
    </location>
</feature>
<keyword evidence="2" id="KW-1133">Transmembrane helix</keyword>
<evidence type="ECO:0000256" key="2">
    <source>
        <dbReference type="SAM" id="Phobius"/>
    </source>
</evidence>
<proteinExistence type="predicted"/>
<feature type="compositionally biased region" description="Basic and acidic residues" evidence="1">
    <location>
        <begin position="84"/>
        <end position="94"/>
    </location>
</feature>
<keyword evidence="2" id="KW-0472">Membrane</keyword>
<name>A0A1Y3BFV2_EURMA</name>
<accession>A0A1Y3BFV2</accession>
<evidence type="ECO:0000313" key="4">
    <source>
        <dbReference type="Proteomes" id="UP000194236"/>
    </source>
</evidence>
<evidence type="ECO:0000256" key="1">
    <source>
        <dbReference type="SAM" id="MobiDB-lite"/>
    </source>
</evidence>
<feature type="transmembrane region" description="Helical" evidence="2">
    <location>
        <begin position="44"/>
        <end position="63"/>
    </location>
</feature>
<dbReference type="AlphaFoldDB" id="A0A1Y3BFV2"/>
<dbReference type="Proteomes" id="UP000194236">
    <property type="component" value="Unassembled WGS sequence"/>
</dbReference>
<evidence type="ECO:0000313" key="3">
    <source>
        <dbReference type="EMBL" id="OTF79821.1"/>
    </source>
</evidence>
<reference evidence="3 4" key="1">
    <citation type="submission" date="2017-03" db="EMBL/GenBank/DDBJ databases">
        <title>Genome Survey of Euroglyphus maynei.</title>
        <authorList>
            <person name="Arlian L.G."/>
            <person name="Morgan M.S."/>
            <person name="Rider S.D."/>
        </authorList>
    </citation>
    <scope>NUCLEOTIDE SEQUENCE [LARGE SCALE GENOMIC DNA]</scope>
    <source>
        <strain evidence="3">Arlian Lab</strain>
        <tissue evidence="3">Whole body</tissue>
    </source>
</reference>
<keyword evidence="4" id="KW-1185">Reference proteome</keyword>
<dbReference type="OrthoDB" id="6067390at2759"/>
<gene>
    <name evidence="3" type="ORF">BLA29_012006</name>
</gene>